<dbReference type="AlphaFoldDB" id="A0A8J3EZ10"/>
<keyword evidence="1" id="KW-0812">Transmembrane</keyword>
<accession>A0A8J3EZ10</accession>
<keyword evidence="3" id="KW-1185">Reference proteome</keyword>
<protein>
    <submittedName>
        <fullName evidence="2">Membrane protein</fullName>
    </submittedName>
</protein>
<dbReference type="InterPro" id="IPR021517">
    <property type="entry name" value="DUF3180"/>
</dbReference>
<feature type="transmembrane region" description="Helical" evidence="1">
    <location>
        <begin position="7"/>
        <end position="29"/>
    </location>
</feature>
<reference evidence="2" key="2">
    <citation type="submission" date="2020-09" db="EMBL/GenBank/DDBJ databases">
        <authorList>
            <person name="Sun Q."/>
            <person name="Sedlacek I."/>
        </authorList>
    </citation>
    <scope>NUCLEOTIDE SEQUENCE</scope>
    <source>
        <strain evidence="2">CCM 8606</strain>
    </source>
</reference>
<proteinExistence type="predicted"/>
<name>A0A8J3EZ10_9BIFI</name>
<feature type="transmembrane region" description="Helical" evidence="1">
    <location>
        <begin position="41"/>
        <end position="57"/>
    </location>
</feature>
<keyword evidence="1" id="KW-0472">Membrane</keyword>
<keyword evidence="1" id="KW-1133">Transmembrane helix</keyword>
<evidence type="ECO:0000256" key="1">
    <source>
        <dbReference type="SAM" id="Phobius"/>
    </source>
</evidence>
<organism evidence="2 3">
    <name type="scientific">Galliscardovia ingluviei</name>
    <dbReference type="NCBI Taxonomy" id="1769422"/>
    <lineage>
        <taxon>Bacteria</taxon>
        <taxon>Bacillati</taxon>
        <taxon>Actinomycetota</taxon>
        <taxon>Actinomycetes</taxon>
        <taxon>Bifidobacteriales</taxon>
        <taxon>Bifidobacteriaceae</taxon>
        <taxon>Galliscardovia</taxon>
    </lineage>
</organism>
<sequence length="177" mass="19616">MKAQYTAWWHIVVAIIIGGTFGVSVASLVERSAFSMLGAPWFVDVVLVCLGVVVLVLSWQVKQYVDGKRPYIDANRAVLTLVLAKALTLGASILVGWYAGQLLICIPHWEIEYFHEVGIQCAIAAVVCVLDIIAGYVGQHWCTLPPNKGPEHPQIKAQRKMMRSAVTEMQQREQKTI</sequence>
<comment type="caution">
    <text evidence="2">The sequence shown here is derived from an EMBL/GenBank/DDBJ whole genome shotgun (WGS) entry which is preliminary data.</text>
</comment>
<dbReference type="Proteomes" id="UP000619536">
    <property type="component" value="Unassembled WGS sequence"/>
</dbReference>
<dbReference type="RefSeq" id="WP_188355023.1">
    <property type="nucleotide sequence ID" value="NZ_BMDH01000002.1"/>
</dbReference>
<dbReference type="EMBL" id="BMDH01000002">
    <property type="protein sequence ID" value="GGI13921.1"/>
    <property type="molecule type" value="Genomic_DNA"/>
</dbReference>
<feature type="transmembrane region" description="Helical" evidence="1">
    <location>
        <begin position="78"/>
        <end position="97"/>
    </location>
</feature>
<feature type="transmembrane region" description="Helical" evidence="1">
    <location>
        <begin position="117"/>
        <end position="138"/>
    </location>
</feature>
<gene>
    <name evidence="2" type="ORF">GCM10007377_08350</name>
</gene>
<evidence type="ECO:0000313" key="3">
    <source>
        <dbReference type="Proteomes" id="UP000619536"/>
    </source>
</evidence>
<dbReference type="Pfam" id="PF11377">
    <property type="entry name" value="DUF3180"/>
    <property type="match status" value="1"/>
</dbReference>
<evidence type="ECO:0000313" key="2">
    <source>
        <dbReference type="EMBL" id="GGI13921.1"/>
    </source>
</evidence>
<reference evidence="2" key="1">
    <citation type="journal article" date="2014" name="Int. J. Syst. Evol. Microbiol.">
        <title>Complete genome sequence of Corynebacterium casei LMG S-19264T (=DSM 44701T), isolated from a smear-ripened cheese.</title>
        <authorList>
            <consortium name="US DOE Joint Genome Institute (JGI-PGF)"/>
            <person name="Walter F."/>
            <person name="Albersmeier A."/>
            <person name="Kalinowski J."/>
            <person name="Ruckert C."/>
        </authorList>
    </citation>
    <scope>NUCLEOTIDE SEQUENCE</scope>
    <source>
        <strain evidence="2">CCM 8606</strain>
    </source>
</reference>